<keyword evidence="3" id="KW-1185">Reference proteome</keyword>
<evidence type="ECO:0000313" key="2">
    <source>
        <dbReference type="EMBL" id="CAH0722077.1"/>
    </source>
</evidence>
<feature type="region of interest" description="Disordered" evidence="1">
    <location>
        <begin position="88"/>
        <end position="111"/>
    </location>
</feature>
<name>A0A8J9ULF3_9NEOP</name>
<dbReference type="EMBL" id="OV170223">
    <property type="protein sequence ID" value="CAH0722077.1"/>
    <property type="molecule type" value="Genomic_DNA"/>
</dbReference>
<gene>
    <name evidence="2" type="ORF">BINO364_LOCUS8093</name>
</gene>
<evidence type="ECO:0000313" key="3">
    <source>
        <dbReference type="Proteomes" id="UP000838878"/>
    </source>
</evidence>
<organism evidence="2 3">
    <name type="scientific">Brenthis ino</name>
    <name type="common">lesser marbled fritillary</name>
    <dbReference type="NCBI Taxonomy" id="405034"/>
    <lineage>
        <taxon>Eukaryota</taxon>
        <taxon>Metazoa</taxon>
        <taxon>Ecdysozoa</taxon>
        <taxon>Arthropoda</taxon>
        <taxon>Hexapoda</taxon>
        <taxon>Insecta</taxon>
        <taxon>Pterygota</taxon>
        <taxon>Neoptera</taxon>
        <taxon>Endopterygota</taxon>
        <taxon>Lepidoptera</taxon>
        <taxon>Glossata</taxon>
        <taxon>Ditrysia</taxon>
        <taxon>Papilionoidea</taxon>
        <taxon>Nymphalidae</taxon>
        <taxon>Heliconiinae</taxon>
        <taxon>Argynnini</taxon>
        <taxon>Brenthis</taxon>
    </lineage>
</organism>
<protein>
    <submittedName>
        <fullName evidence="2">Uncharacterized protein</fullName>
    </submittedName>
</protein>
<proteinExistence type="predicted"/>
<feature type="region of interest" description="Disordered" evidence="1">
    <location>
        <begin position="1"/>
        <end position="27"/>
    </location>
</feature>
<feature type="non-terminal residue" evidence="2">
    <location>
        <position position="111"/>
    </location>
</feature>
<dbReference type="Proteomes" id="UP000838878">
    <property type="component" value="Chromosome 3"/>
</dbReference>
<reference evidence="2" key="1">
    <citation type="submission" date="2021-12" db="EMBL/GenBank/DDBJ databases">
        <authorList>
            <person name="Martin H S."/>
        </authorList>
    </citation>
    <scope>NUCLEOTIDE SEQUENCE</scope>
</reference>
<dbReference type="AlphaFoldDB" id="A0A8J9ULF3"/>
<evidence type="ECO:0000256" key="1">
    <source>
        <dbReference type="SAM" id="MobiDB-lite"/>
    </source>
</evidence>
<accession>A0A8J9ULF3</accession>
<sequence>MHSERTYRKLRTGPALQSTWRHGGDTPVPIRIRFESGNPPQRLIYCCFLQPLGKTRPNPSRQPRFDFDLINMQACGDRVSTPLSAQMFKRRGDNPRDSPATLLEQKQCDTD</sequence>